<evidence type="ECO:0000313" key="1">
    <source>
        <dbReference type="EMBL" id="MCU5776342.1"/>
    </source>
</evidence>
<keyword evidence="2" id="KW-1185">Reference proteome</keyword>
<sequence length="102" mass="11467">MARNSDAYSLIDSFRDIGYEQAKEMYRLTDEVETALDLGMSSIGHLMFVAAESEEYEGEEISQDMSNLGMLFKHLTRIKQGISLAKENCSHTIRQAEGGRAK</sequence>
<dbReference type="RefSeq" id="WP_267145204.1">
    <property type="nucleotide sequence ID" value="NZ_JAODIM010000033.1"/>
</dbReference>
<dbReference type="Proteomes" id="UP001064262">
    <property type="component" value="Unassembled WGS sequence"/>
</dbReference>
<evidence type="ECO:0000313" key="2">
    <source>
        <dbReference type="Proteomes" id="UP001064262"/>
    </source>
</evidence>
<dbReference type="EMBL" id="JAODIM010000033">
    <property type="protein sequence ID" value="MCU5776342.1"/>
    <property type="molecule type" value="Genomic_DNA"/>
</dbReference>
<comment type="caution">
    <text evidence="1">The sequence shown here is derived from an EMBL/GenBank/DDBJ whole genome shotgun (WGS) entry which is preliminary data.</text>
</comment>
<gene>
    <name evidence="1" type="ORF">N5923_02365</name>
</gene>
<accession>A0A9J6PI19</accession>
<name>A0A9J6PI19_9GAMM</name>
<reference evidence="1" key="1">
    <citation type="submission" date="2022-09" db="EMBL/GenBank/DDBJ databases">
        <title>Winslowiella arboricola sp. nov., isolated from bleeding cankers on broadleaf hosts.</title>
        <authorList>
            <person name="Brady C."/>
            <person name="Kaur S."/>
            <person name="Crampton B."/>
            <person name="Maddock D."/>
            <person name="Arnold D."/>
            <person name="Denman S."/>
        </authorList>
    </citation>
    <scope>NUCLEOTIDE SEQUENCE</scope>
    <source>
        <strain evidence="1">BAC 15a-03b</strain>
    </source>
</reference>
<proteinExistence type="predicted"/>
<dbReference type="AlphaFoldDB" id="A0A9J6PI19"/>
<protein>
    <submittedName>
        <fullName evidence="1">Uncharacterized protein</fullName>
    </submittedName>
</protein>
<organism evidence="1 2">
    <name type="scientific">Winslowiella arboricola</name>
    <dbReference type="NCBI Taxonomy" id="2978220"/>
    <lineage>
        <taxon>Bacteria</taxon>
        <taxon>Pseudomonadati</taxon>
        <taxon>Pseudomonadota</taxon>
        <taxon>Gammaproteobacteria</taxon>
        <taxon>Enterobacterales</taxon>
        <taxon>Erwiniaceae</taxon>
        <taxon>Winslowiella</taxon>
    </lineage>
</organism>